<dbReference type="InterPro" id="IPR050491">
    <property type="entry name" value="AmpC-like"/>
</dbReference>
<proteinExistence type="predicted"/>
<dbReference type="GO" id="GO:0016020">
    <property type="term" value="C:membrane"/>
    <property type="evidence" value="ECO:0007669"/>
    <property type="project" value="UniProtKB-SubCell"/>
</dbReference>
<dbReference type="InterPro" id="IPR001466">
    <property type="entry name" value="Beta-lactam-related"/>
</dbReference>
<keyword evidence="2" id="KW-0472">Membrane</keyword>
<comment type="subcellular location">
    <subcellularLocation>
        <location evidence="1">Membrane</location>
    </subcellularLocation>
</comment>
<reference evidence="4" key="1">
    <citation type="journal article" date="2021" name="PeerJ">
        <title>Extensive microbial diversity within the chicken gut microbiome revealed by metagenomics and culture.</title>
        <authorList>
            <person name="Gilroy R."/>
            <person name="Ravi A."/>
            <person name="Getino M."/>
            <person name="Pursley I."/>
            <person name="Horton D.L."/>
            <person name="Alikhan N.F."/>
            <person name="Baker D."/>
            <person name="Gharbi K."/>
            <person name="Hall N."/>
            <person name="Watson M."/>
            <person name="Adriaenssens E.M."/>
            <person name="Foster-Nyarko E."/>
            <person name="Jarju S."/>
            <person name="Secka A."/>
            <person name="Antonio M."/>
            <person name="Oren A."/>
            <person name="Chaudhuri R.R."/>
            <person name="La Ragione R."/>
            <person name="Hildebrand F."/>
            <person name="Pallen M.J."/>
        </authorList>
    </citation>
    <scope>NUCLEOTIDE SEQUENCE</scope>
    <source>
        <strain evidence="4">6627</strain>
    </source>
</reference>
<dbReference type="EMBL" id="DXFP01000017">
    <property type="protein sequence ID" value="HIX01578.1"/>
    <property type="molecule type" value="Genomic_DNA"/>
</dbReference>
<dbReference type="Proteomes" id="UP000823963">
    <property type="component" value="Unassembled WGS sequence"/>
</dbReference>
<dbReference type="InterPro" id="IPR012338">
    <property type="entry name" value="Beta-lactam/transpept-like"/>
</dbReference>
<evidence type="ECO:0000313" key="4">
    <source>
        <dbReference type="EMBL" id="HIX01578.1"/>
    </source>
</evidence>
<reference evidence="4" key="2">
    <citation type="submission" date="2021-04" db="EMBL/GenBank/DDBJ databases">
        <authorList>
            <person name="Gilroy R."/>
        </authorList>
    </citation>
    <scope>NUCLEOTIDE SEQUENCE</scope>
    <source>
        <strain evidence="4">6627</strain>
    </source>
</reference>
<dbReference type="PANTHER" id="PTHR46825">
    <property type="entry name" value="D-ALANYL-D-ALANINE-CARBOXYPEPTIDASE/ENDOPEPTIDASE AMPH"/>
    <property type="match status" value="1"/>
</dbReference>
<dbReference type="Gene3D" id="3.40.710.10">
    <property type="entry name" value="DD-peptidase/beta-lactamase superfamily"/>
    <property type="match status" value="1"/>
</dbReference>
<dbReference type="AlphaFoldDB" id="A0A9D1UWC3"/>
<feature type="domain" description="Beta-lactamase-related" evidence="3">
    <location>
        <begin position="55"/>
        <end position="367"/>
    </location>
</feature>
<gene>
    <name evidence="4" type="ORF">H9861_02365</name>
</gene>
<evidence type="ECO:0000256" key="1">
    <source>
        <dbReference type="ARBA" id="ARBA00004370"/>
    </source>
</evidence>
<evidence type="ECO:0000313" key="5">
    <source>
        <dbReference type="Proteomes" id="UP000823963"/>
    </source>
</evidence>
<evidence type="ECO:0000259" key="3">
    <source>
        <dbReference type="Pfam" id="PF00144"/>
    </source>
</evidence>
<accession>A0A9D1UWC3</accession>
<sequence>MLNLRRNKFSKIWLAIILGIVLMTSQIKVNAANLSTPKLHSFDENVNQIKGTATEKLINQQVQKRDFIGTVTLVKNGHLVYQQGFGYANRNKNLKNSGNTTFQIASIQKGVTAMLLKKAALANHFSLDAPLSKFYPQIKNANLVTLRDLLTMTSGILIQPLPRIKMSDQQFLDYTVKHTKILKSHVGNLQYQPVNFVLLAGIVQKETKEGYYQAFKKEIQEPLKLTNTYFYQEMKSHEYQQAQGYHFSRNNPYRIYSEPEYGYTDQLGTGNLYMSNGDLYQMLHAFLTAKLLTPEQTANLYSTGKTRSDYEAGLYPLNQKMPELMGKQYAGYHFHGAEFGFETVGDISKDGQTAVIFASNSANRPANNDYHLDVPVYKQLIDDNKIF</sequence>
<organism evidence="4 5">
    <name type="scientific">Candidatus Ligilactobacillus excrementigallinarum</name>
    <dbReference type="NCBI Taxonomy" id="2838641"/>
    <lineage>
        <taxon>Bacteria</taxon>
        <taxon>Bacillati</taxon>
        <taxon>Bacillota</taxon>
        <taxon>Bacilli</taxon>
        <taxon>Lactobacillales</taxon>
        <taxon>Lactobacillaceae</taxon>
        <taxon>Ligilactobacillus</taxon>
    </lineage>
</organism>
<protein>
    <submittedName>
        <fullName evidence="4">Beta-lactamase family protein</fullName>
    </submittedName>
</protein>
<dbReference type="SUPFAM" id="SSF56601">
    <property type="entry name" value="beta-lactamase/transpeptidase-like"/>
    <property type="match status" value="1"/>
</dbReference>
<dbReference type="Pfam" id="PF00144">
    <property type="entry name" value="Beta-lactamase"/>
    <property type="match status" value="1"/>
</dbReference>
<evidence type="ECO:0000256" key="2">
    <source>
        <dbReference type="ARBA" id="ARBA00023136"/>
    </source>
</evidence>
<comment type="caution">
    <text evidence="4">The sequence shown here is derived from an EMBL/GenBank/DDBJ whole genome shotgun (WGS) entry which is preliminary data.</text>
</comment>
<dbReference type="PANTHER" id="PTHR46825:SF11">
    <property type="entry name" value="PENICILLIN-BINDING PROTEIN 4"/>
    <property type="match status" value="1"/>
</dbReference>
<name>A0A9D1UWC3_9LACO</name>